<reference evidence="1 2" key="1">
    <citation type="submission" date="2023-03" db="EMBL/GenBank/DDBJ databases">
        <title>Diaphorobacter basophil sp. nov., isolated from a sewage-treatment plant.</title>
        <authorList>
            <person name="Yang K."/>
        </authorList>
    </citation>
    <scope>NUCLEOTIDE SEQUENCE [LARGE SCALE GENOMIC DNA]</scope>
    <source>
        <strain evidence="1 2">Y-1</strain>
    </source>
</reference>
<sequence>MPFGNIFWSIQRLPQAAAATGYQTPRCFGANYHRQRAGSAGFMPMSAVELMELGNDANTPVQKNFLENEK</sequence>
<evidence type="ECO:0000313" key="1">
    <source>
        <dbReference type="EMBL" id="WOO33525.1"/>
    </source>
</evidence>
<name>A0ABZ0J5K3_9BURK</name>
<dbReference type="RefSeq" id="WP_317702891.1">
    <property type="nucleotide sequence ID" value="NZ_CP136921.1"/>
</dbReference>
<protein>
    <submittedName>
        <fullName evidence="1">Uncharacterized protein</fullName>
    </submittedName>
</protein>
<accession>A0ABZ0J5K3</accession>
<evidence type="ECO:0000313" key="2">
    <source>
        <dbReference type="Proteomes" id="UP001303211"/>
    </source>
</evidence>
<proteinExistence type="predicted"/>
<gene>
    <name evidence="1" type="ORF">P4826_05450</name>
</gene>
<organism evidence="1 2">
    <name type="scientific">Diaphorobacter limosus</name>
    <dbReference type="NCBI Taxonomy" id="3036128"/>
    <lineage>
        <taxon>Bacteria</taxon>
        <taxon>Pseudomonadati</taxon>
        <taxon>Pseudomonadota</taxon>
        <taxon>Betaproteobacteria</taxon>
        <taxon>Burkholderiales</taxon>
        <taxon>Comamonadaceae</taxon>
        <taxon>Diaphorobacter</taxon>
    </lineage>
</organism>
<dbReference type="Proteomes" id="UP001303211">
    <property type="component" value="Chromosome"/>
</dbReference>
<dbReference type="EMBL" id="CP136921">
    <property type="protein sequence ID" value="WOO33525.1"/>
    <property type="molecule type" value="Genomic_DNA"/>
</dbReference>
<keyword evidence="2" id="KW-1185">Reference proteome</keyword>